<name>A0A9W9YTE3_9CNID</name>
<dbReference type="OrthoDB" id="5948810at2759"/>
<comment type="caution">
    <text evidence="2">The sequence shown here is derived from an EMBL/GenBank/DDBJ whole genome shotgun (WGS) entry which is preliminary data.</text>
</comment>
<feature type="region of interest" description="Disordered" evidence="1">
    <location>
        <begin position="189"/>
        <end position="208"/>
    </location>
</feature>
<proteinExistence type="predicted"/>
<evidence type="ECO:0000256" key="1">
    <source>
        <dbReference type="SAM" id="MobiDB-lite"/>
    </source>
</evidence>
<accession>A0A9W9YTE3</accession>
<evidence type="ECO:0000313" key="2">
    <source>
        <dbReference type="EMBL" id="KAJ7365890.1"/>
    </source>
</evidence>
<dbReference type="Proteomes" id="UP001163046">
    <property type="component" value="Unassembled WGS sequence"/>
</dbReference>
<protein>
    <submittedName>
        <fullName evidence="2">Uncharacterized protein</fullName>
    </submittedName>
</protein>
<sequence length="414" mass="47130">MDRFLLSPSCTISTVASLFTTHQSFPASCGARMDVLSKDPHQKHLRPEVEVQITNLMDTYDKRTKKSSGKYEYRLGSSEVTIVAHASDEIKRVRVYVQRCPEAAIRTHDTLGPVELQVNLQQHDHSQTVLTVDLGSVHRTEDGNAVYRLEKADVMERNKWELIIMMGFHAGFVTTVKSKPFRITTRVTQKSKSPEVQQDKSSVDGNDVQRIPSQCCEVPDNSATSANFSEIAIESLTTNDVVNRVASKLRQELSKLHLSNEIPSSTPTVLKTNPLVLGKVVLRPDTRLDKRKVSIHYNRDVRARYIVEQPDLPDLLKLMSRRTTCTSGGRRRANGFKTAEEDFWWACGLCFFERRKKSTVKAHVTQRVCQKTSLRKEMRQRRKALGHLKRYASCEFTEGLEDIERVTWNSPLSV</sequence>
<dbReference type="AlphaFoldDB" id="A0A9W9YTE3"/>
<reference evidence="2" key="1">
    <citation type="submission" date="2023-01" db="EMBL/GenBank/DDBJ databases">
        <title>Genome assembly of the deep-sea coral Lophelia pertusa.</title>
        <authorList>
            <person name="Herrera S."/>
            <person name="Cordes E."/>
        </authorList>
    </citation>
    <scope>NUCLEOTIDE SEQUENCE</scope>
    <source>
        <strain evidence="2">USNM1676648</strain>
        <tissue evidence="2">Polyp</tissue>
    </source>
</reference>
<dbReference type="EMBL" id="MU827302">
    <property type="protein sequence ID" value="KAJ7365890.1"/>
    <property type="molecule type" value="Genomic_DNA"/>
</dbReference>
<keyword evidence="3" id="KW-1185">Reference proteome</keyword>
<organism evidence="2 3">
    <name type="scientific">Desmophyllum pertusum</name>
    <dbReference type="NCBI Taxonomy" id="174260"/>
    <lineage>
        <taxon>Eukaryota</taxon>
        <taxon>Metazoa</taxon>
        <taxon>Cnidaria</taxon>
        <taxon>Anthozoa</taxon>
        <taxon>Hexacorallia</taxon>
        <taxon>Scleractinia</taxon>
        <taxon>Caryophylliina</taxon>
        <taxon>Caryophylliidae</taxon>
        <taxon>Desmophyllum</taxon>
    </lineage>
</organism>
<gene>
    <name evidence="2" type="ORF">OS493_002616</name>
</gene>
<evidence type="ECO:0000313" key="3">
    <source>
        <dbReference type="Proteomes" id="UP001163046"/>
    </source>
</evidence>